<dbReference type="Proteomes" id="UP000476338">
    <property type="component" value="Unassembled WGS sequence"/>
</dbReference>
<dbReference type="Pfam" id="PF13116">
    <property type="entry name" value="YhdP"/>
    <property type="match status" value="2"/>
</dbReference>
<keyword evidence="1" id="KW-0812">Transmembrane</keyword>
<evidence type="ECO:0000313" key="3">
    <source>
        <dbReference type="EMBL" id="MSN96287.1"/>
    </source>
</evidence>
<organism evidence="3 4">
    <name type="scientific">Campylobacter portucalensis</name>
    <dbReference type="NCBI Taxonomy" id="2608384"/>
    <lineage>
        <taxon>Bacteria</taxon>
        <taxon>Pseudomonadati</taxon>
        <taxon>Campylobacterota</taxon>
        <taxon>Epsilonproteobacteria</taxon>
        <taxon>Campylobacterales</taxon>
        <taxon>Campylobacteraceae</taxon>
        <taxon>Campylobacter</taxon>
    </lineage>
</organism>
<dbReference type="EMBL" id="VWSJ01000009">
    <property type="protein sequence ID" value="MSN96287.1"/>
    <property type="molecule type" value="Genomic_DNA"/>
</dbReference>
<keyword evidence="1" id="KW-1133">Transmembrane helix</keyword>
<evidence type="ECO:0000313" key="4">
    <source>
        <dbReference type="Proteomes" id="UP000476338"/>
    </source>
</evidence>
<dbReference type="RefSeq" id="WP_154570554.1">
    <property type="nucleotide sequence ID" value="NZ_VWSJ01000009.1"/>
</dbReference>
<dbReference type="InterPro" id="IPR025263">
    <property type="entry name" value="YhdP_central"/>
</dbReference>
<evidence type="ECO:0000259" key="2">
    <source>
        <dbReference type="Pfam" id="PF13116"/>
    </source>
</evidence>
<keyword evidence="1" id="KW-0472">Membrane</keyword>
<proteinExistence type="predicted"/>
<name>A0A6L5WJ54_9BACT</name>
<feature type="domain" description="YhdP central" evidence="2">
    <location>
        <begin position="534"/>
        <end position="819"/>
    </location>
</feature>
<comment type="caution">
    <text evidence="3">The sequence shown here is derived from an EMBL/GenBank/DDBJ whole genome shotgun (WGS) entry which is preliminary data.</text>
</comment>
<feature type="transmembrane region" description="Helical" evidence="1">
    <location>
        <begin position="7"/>
        <end position="29"/>
    </location>
</feature>
<sequence>MKIISKIAKIILTIVVILMIILSLNFVWLKNGISINSYKNDIFSIEQLYIKFDNKLILKAKNINIYGKNSLESTKFDAKIFENLAKYFRAINSFFQEIDLKNIKIYDTNLTVLYKDKIFYIDTPFLKIDTEIFTKDKKFKIGIKELSFKDFNLTLIGDLYIDFIDKFYYFDGFFSTHEINGKLDFNIENKILKYNIKSVYASSLEQFMNELGFKTAMDEDLKEWIYGKIVAKNYYIDFLDGEIDLSKLDYKLYGMKGEGYAYDLNVSFDKNLSPVKVESAKITLLNGNLKFELQNPKYIDKNLYNSSVFIKDLFKNTKILIYLKTDSLLDDEILKILKNYDIDLPFKQLSGELKSEILLDIGVDPFDVKYNGNFELKNSQINLNNIKFDIKNSQIDLNNSLIDIKNTSLKFGDIFDIKNITGSINLNKKIANLNADFKNLSVENIYNKINFQTPIDIDFSGKITNVVIYNLGVNLKLSPGSYLLYLQDLNSLALDSEFLQDLNVERGKVEIATKNFKNFKIKVQDFVAQTPFLTKDGKSYKQDDLNIEIKNSIIRGFTKSDLINFNILGDEVNLDIKNLDLILVSDKNQTSTPNIKVNAINSNIIFKDINKTLYLDSYSANLYENSTKFKGKTLNNGEILLTIKPNLLSFFAQKISGENINEFLNRKIFEKGEFMVKAIGSSFDDFRGEILIKKGYLSDLVLYQKLLSFINSIPSLLNFKTPDFNNKGFSVKDGKIYFTKKQNILNINALNLNGSSADIAGKGNIDLKSGALNLDLELIYLKDASSIIGYIPIFNQVILGKDRAISTIIEIRGYLNNPIFKNRVVSDVLLSPFNLIKNTIELPFVIFD</sequence>
<evidence type="ECO:0000256" key="1">
    <source>
        <dbReference type="SAM" id="Phobius"/>
    </source>
</evidence>
<protein>
    <submittedName>
        <fullName evidence="3">DUF3971 domain-containing protein</fullName>
    </submittedName>
</protein>
<keyword evidence="4" id="KW-1185">Reference proteome</keyword>
<reference evidence="3 4" key="1">
    <citation type="submission" date="2019-09" db="EMBL/GenBank/DDBJ databases">
        <authorList>
            <person name="Silva M."/>
            <person name="Pereira G."/>
            <person name="Lopes-Da-Costa L."/>
            <person name="Silva E."/>
        </authorList>
    </citation>
    <scope>NUCLEOTIDE SEQUENCE [LARGE SCALE GENOMIC DNA]</scope>
    <source>
        <strain evidence="3 4">FMV-PI01</strain>
    </source>
</reference>
<accession>A0A6L5WJ54</accession>
<dbReference type="AlphaFoldDB" id="A0A6L5WJ54"/>
<reference evidence="3 4" key="2">
    <citation type="submission" date="2020-03" db="EMBL/GenBank/DDBJ databases">
        <title>Campylobacter portucalensis sp. nov., a new species of Campylobacter isolated from the reproductive tract of bulls.</title>
        <authorList>
            <person name="Silva M.F."/>
            <person name="Pereira G."/>
            <person name="Carneiro C."/>
            <person name="Hemphill A."/>
            <person name="Mateus L."/>
            <person name="Lopes-Da-Costa L."/>
            <person name="Silva E."/>
        </authorList>
    </citation>
    <scope>NUCLEOTIDE SEQUENCE [LARGE SCALE GENOMIC DNA]</scope>
    <source>
        <strain evidence="3 4">FMV-PI01</strain>
    </source>
</reference>
<feature type="domain" description="YhdP central" evidence="2">
    <location>
        <begin position="215"/>
        <end position="462"/>
    </location>
</feature>
<gene>
    <name evidence="3" type="ORF">F1B92_03610</name>
</gene>